<keyword evidence="3" id="KW-1133">Transmembrane helix</keyword>
<evidence type="ECO:0000313" key="5">
    <source>
        <dbReference type="EMBL" id="GGC52401.1"/>
    </source>
</evidence>
<feature type="domain" description="Calcineurin-like phosphoesterase" evidence="4">
    <location>
        <begin position="166"/>
        <end position="332"/>
    </location>
</feature>
<evidence type="ECO:0000259" key="4">
    <source>
        <dbReference type="Pfam" id="PF00149"/>
    </source>
</evidence>
<name>A0A916TYC0_9ACTN</name>
<dbReference type="PANTHER" id="PTHR31302:SF31">
    <property type="entry name" value="PHOSPHODIESTERASE YAEI"/>
    <property type="match status" value="1"/>
</dbReference>
<dbReference type="InterPro" id="IPR004843">
    <property type="entry name" value="Calcineurin-like_PHP"/>
</dbReference>
<organism evidence="5 6">
    <name type="scientific">Hoyosella rhizosphaerae</name>
    <dbReference type="NCBI Taxonomy" id="1755582"/>
    <lineage>
        <taxon>Bacteria</taxon>
        <taxon>Bacillati</taxon>
        <taxon>Actinomycetota</taxon>
        <taxon>Actinomycetes</taxon>
        <taxon>Mycobacteriales</taxon>
        <taxon>Hoyosellaceae</taxon>
        <taxon>Hoyosella</taxon>
    </lineage>
</organism>
<dbReference type="RefSeq" id="WP_229675621.1">
    <property type="nucleotide sequence ID" value="NZ_BMJH01000001.1"/>
</dbReference>
<dbReference type="EMBL" id="BMJH01000001">
    <property type="protein sequence ID" value="GGC52401.1"/>
    <property type="molecule type" value="Genomic_DNA"/>
</dbReference>
<keyword evidence="6" id="KW-1185">Reference proteome</keyword>
<dbReference type="CDD" id="cd07385">
    <property type="entry name" value="MPP_YkuE_C"/>
    <property type="match status" value="1"/>
</dbReference>
<evidence type="ECO:0000256" key="1">
    <source>
        <dbReference type="ARBA" id="ARBA00022723"/>
    </source>
</evidence>
<sequence>MTADAVTPFVVEGTVLILLLVVATFLGLVHLLLYRRLIRATQLPPRTRTIATAGLIVLWVLAVMSFAVGSALSPSWSRPFGYTGALWLGVVFYLVLGTLVIALASGLLRIVRADPRTRLLWIRASTAVLIPASLITVGLGAHNALNPVINNVTVDVKDLPPEFEGLRVAVFADLHVGPTLGKGFTQKVVQLVQEEGPDLILIPGDLIDGTVHHVAPDIADLASLSAPLGVFVVSGNHEYYADDVNNWLDHFDSLGMTTLRNSRVASERGDASIDIVGVHDWDAPEPDPADLSAALDGADPSRFSILVAHQPHHIDEAAEAGINLQVSGHTHGGQMWPFNYAVKLAQSPRIVGLDSVGDAVLYTTPGVGTWGPPVRVGNTPEVAILELR</sequence>
<proteinExistence type="predicted"/>
<gene>
    <name evidence="5" type="ORF">GCM10011410_00920</name>
</gene>
<dbReference type="PANTHER" id="PTHR31302">
    <property type="entry name" value="TRANSMEMBRANE PROTEIN WITH METALLOPHOSPHOESTERASE DOMAIN-RELATED"/>
    <property type="match status" value="1"/>
</dbReference>
<dbReference type="Pfam" id="PF00149">
    <property type="entry name" value="Metallophos"/>
    <property type="match status" value="1"/>
</dbReference>
<feature type="transmembrane region" description="Helical" evidence="3">
    <location>
        <begin position="15"/>
        <end position="34"/>
    </location>
</feature>
<feature type="transmembrane region" description="Helical" evidence="3">
    <location>
        <begin position="85"/>
        <end position="108"/>
    </location>
</feature>
<protein>
    <submittedName>
        <fullName evidence="5">Metallophosphatase</fullName>
    </submittedName>
</protein>
<dbReference type="InterPro" id="IPR029052">
    <property type="entry name" value="Metallo-depent_PP-like"/>
</dbReference>
<keyword evidence="3" id="KW-0812">Transmembrane</keyword>
<reference evidence="5" key="2">
    <citation type="submission" date="2020-09" db="EMBL/GenBank/DDBJ databases">
        <authorList>
            <person name="Sun Q."/>
            <person name="Zhou Y."/>
        </authorList>
    </citation>
    <scope>NUCLEOTIDE SEQUENCE</scope>
    <source>
        <strain evidence="5">CGMCC 1.15478</strain>
    </source>
</reference>
<reference evidence="5" key="1">
    <citation type="journal article" date="2014" name="Int. J. Syst. Evol. Microbiol.">
        <title>Complete genome sequence of Corynebacterium casei LMG S-19264T (=DSM 44701T), isolated from a smear-ripened cheese.</title>
        <authorList>
            <consortium name="US DOE Joint Genome Institute (JGI-PGF)"/>
            <person name="Walter F."/>
            <person name="Albersmeier A."/>
            <person name="Kalinowski J."/>
            <person name="Ruckert C."/>
        </authorList>
    </citation>
    <scope>NUCLEOTIDE SEQUENCE</scope>
    <source>
        <strain evidence="5">CGMCC 1.15478</strain>
    </source>
</reference>
<evidence type="ECO:0000256" key="3">
    <source>
        <dbReference type="SAM" id="Phobius"/>
    </source>
</evidence>
<comment type="caution">
    <text evidence="5">The sequence shown here is derived from an EMBL/GenBank/DDBJ whole genome shotgun (WGS) entry which is preliminary data.</text>
</comment>
<evidence type="ECO:0000313" key="6">
    <source>
        <dbReference type="Proteomes" id="UP000641514"/>
    </source>
</evidence>
<feature type="transmembrane region" description="Helical" evidence="3">
    <location>
        <begin position="120"/>
        <end position="141"/>
    </location>
</feature>
<keyword evidence="3" id="KW-0472">Membrane</keyword>
<dbReference type="Gene3D" id="3.60.21.10">
    <property type="match status" value="1"/>
</dbReference>
<dbReference type="SUPFAM" id="SSF56300">
    <property type="entry name" value="Metallo-dependent phosphatases"/>
    <property type="match status" value="1"/>
</dbReference>
<accession>A0A916TYC0</accession>
<evidence type="ECO:0000256" key="2">
    <source>
        <dbReference type="ARBA" id="ARBA00022801"/>
    </source>
</evidence>
<dbReference type="GO" id="GO:0016020">
    <property type="term" value="C:membrane"/>
    <property type="evidence" value="ECO:0007669"/>
    <property type="project" value="GOC"/>
</dbReference>
<dbReference type="AlphaFoldDB" id="A0A916TYC0"/>
<keyword evidence="1" id="KW-0479">Metal-binding</keyword>
<dbReference type="Proteomes" id="UP000641514">
    <property type="component" value="Unassembled WGS sequence"/>
</dbReference>
<dbReference type="GO" id="GO:0009245">
    <property type="term" value="P:lipid A biosynthetic process"/>
    <property type="evidence" value="ECO:0007669"/>
    <property type="project" value="TreeGrafter"/>
</dbReference>
<dbReference type="GO" id="GO:0046872">
    <property type="term" value="F:metal ion binding"/>
    <property type="evidence" value="ECO:0007669"/>
    <property type="project" value="UniProtKB-KW"/>
</dbReference>
<keyword evidence="2" id="KW-0378">Hydrolase</keyword>
<dbReference type="InterPro" id="IPR051158">
    <property type="entry name" value="Metallophosphoesterase_sf"/>
</dbReference>
<feature type="transmembrane region" description="Helical" evidence="3">
    <location>
        <begin position="55"/>
        <end position="73"/>
    </location>
</feature>
<dbReference type="GO" id="GO:0008758">
    <property type="term" value="F:UDP-2,3-diacylglucosamine hydrolase activity"/>
    <property type="evidence" value="ECO:0007669"/>
    <property type="project" value="TreeGrafter"/>
</dbReference>